<dbReference type="EMBL" id="JAVFCB010000007">
    <property type="protein sequence ID" value="MDQ4214745.1"/>
    <property type="molecule type" value="Genomic_DNA"/>
</dbReference>
<sequence length="241" mass="26484">MSTGHSDFETDTGRQQSDLTAWGTGATVWTNVRRELAVNLKSRDQDAAELYETAIQRLVSPLTRASLMVISHCVRELIKVLPVILGYPVVERADASRSARELHRHWVAASLQLDAEQAIEAAAVSVPSEVFVAARDAAIAGADGSKNSRELTAIIVTGFASEVDTASVARVHKSIEFFRGLAHARDYTQPAKPVPKVDRVIRELEIIEEALMNRMTNMADRAKTVRELLANANRKRDEAGQ</sequence>
<keyword evidence="2" id="KW-1185">Reference proteome</keyword>
<organism evidence="1 2">
    <name type="scientific">Microbacterium capsulatum</name>
    <dbReference type="NCBI Taxonomy" id="3041921"/>
    <lineage>
        <taxon>Bacteria</taxon>
        <taxon>Bacillati</taxon>
        <taxon>Actinomycetota</taxon>
        <taxon>Actinomycetes</taxon>
        <taxon>Micrococcales</taxon>
        <taxon>Microbacteriaceae</taxon>
        <taxon>Microbacterium</taxon>
    </lineage>
</organism>
<evidence type="ECO:0000313" key="2">
    <source>
        <dbReference type="Proteomes" id="UP001230289"/>
    </source>
</evidence>
<dbReference type="Proteomes" id="UP001230289">
    <property type="component" value="Unassembled WGS sequence"/>
</dbReference>
<protein>
    <submittedName>
        <fullName evidence="1">Uncharacterized protein</fullName>
    </submittedName>
</protein>
<dbReference type="RefSeq" id="WP_308489690.1">
    <property type="nucleotide sequence ID" value="NZ_JAVFCB010000007.1"/>
</dbReference>
<accession>A0ABU0XLY8</accession>
<name>A0ABU0XLY8_9MICO</name>
<comment type="caution">
    <text evidence="1">The sequence shown here is derived from an EMBL/GenBank/DDBJ whole genome shotgun (WGS) entry which is preliminary data.</text>
</comment>
<evidence type="ECO:0000313" key="1">
    <source>
        <dbReference type="EMBL" id="MDQ4214745.1"/>
    </source>
</evidence>
<gene>
    <name evidence="1" type="ORF">RBR11_12550</name>
</gene>
<reference evidence="1 2" key="1">
    <citation type="submission" date="2023-08" db="EMBL/GenBank/DDBJ databases">
        <title>Microbacterium sp. nov., isolated from a waste landfill.</title>
        <authorList>
            <person name="Wen W."/>
        </authorList>
    </citation>
    <scope>NUCLEOTIDE SEQUENCE [LARGE SCALE GENOMIC DNA]</scope>
    <source>
        <strain evidence="1 2">ASV81</strain>
    </source>
</reference>
<proteinExistence type="predicted"/>